<dbReference type="Pfam" id="PF13649">
    <property type="entry name" value="Methyltransf_25"/>
    <property type="match status" value="1"/>
</dbReference>
<dbReference type="SUPFAM" id="SSF53335">
    <property type="entry name" value="S-adenosyl-L-methionine-dependent methyltransferases"/>
    <property type="match status" value="1"/>
</dbReference>
<accession>A0A8J3SWE4</accession>
<dbReference type="GO" id="GO:0008168">
    <property type="term" value="F:methyltransferase activity"/>
    <property type="evidence" value="ECO:0007669"/>
    <property type="project" value="TreeGrafter"/>
</dbReference>
<evidence type="ECO:0000313" key="2">
    <source>
        <dbReference type="EMBL" id="GII00372.1"/>
    </source>
</evidence>
<proteinExistence type="predicted"/>
<dbReference type="EMBL" id="BOOK01000016">
    <property type="protein sequence ID" value="GII00372.1"/>
    <property type="molecule type" value="Genomic_DNA"/>
</dbReference>
<dbReference type="RefSeq" id="WP_203874803.1">
    <property type="nucleotide sequence ID" value="NZ_BOOK01000016.1"/>
</dbReference>
<dbReference type="CDD" id="cd02440">
    <property type="entry name" value="AdoMet_MTases"/>
    <property type="match status" value="1"/>
</dbReference>
<dbReference type="InterPro" id="IPR029063">
    <property type="entry name" value="SAM-dependent_MTases_sf"/>
</dbReference>
<organism evidence="2 3">
    <name type="scientific">Planobispora takensis</name>
    <dbReference type="NCBI Taxonomy" id="1367882"/>
    <lineage>
        <taxon>Bacteria</taxon>
        <taxon>Bacillati</taxon>
        <taxon>Actinomycetota</taxon>
        <taxon>Actinomycetes</taxon>
        <taxon>Streptosporangiales</taxon>
        <taxon>Streptosporangiaceae</taxon>
        <taxon>Planobispora</taxon>
    </lineage>
</organism>
<dbReference type="Gene3D" id="3.40.50.150">
    <property type="entry name" value="Vaccinia Virus protein VP39"/>
    <property type="match status" value="1"/>
</dbReference>
<name>A0A8J3SWE4_9ACTN</name>
<dbReference type="Proteomes" id="UP000634476">
    <property type="component" value="Unassembled WGS sequence"/>
</dbReference>
<comment type="caution">
    <text evidence="2">The sequence shown here is derived from an EMBL/GenBank/DDBJ whole genome shotgun (WGS) entry which is preliminary data.</text>
</comment>
<evidence type="ECO:0000259" key="1">
    <source>
        <dbReference type="Pfam" id="PF13649"/>
    </source>
</evidence>
<protein>
    <recommendedName>
        <fullName evidence="1">Methyltransferase domain-containing protein</fullName>
    </recommendedName>
</protein>
<evidence type="ECO:0000313" key="3">
    <source>
        <dbReference type="Proteomes" id="UP000634476"/>
    </source>
</evidence>
<feature type="domain" description="Methyltransferase" evidence="1">
    <location>
        <begin position="41"/>
        <end position="136"/>
    </location>
</feature>
<reference evidence="2" key="1">
    <citation type="submission" date="2021-01" db="EMBL/GenBank/DDBJ databases">
        <title>Whole genome shotgun sequence of Planobispora takensis NBRC 109077.</title>
        <authorList>
            <person name="Komaki H."/>
            <person name="Tamura T."/>
        </authorList>
    </citation>
    <scope>NUCLEOTIDE SEQUENCE</scope>
    <source>
        <strain evidence="2">NBRC 109077</strain>
    </source>
</reference>
<dbReference type="AlphaFoldDB" id="A0A8J3SWE4"/>
<dbReference type="PANTHER" id="PTHR43591">
    <property type="entry name" value="METHYLTRANSFERASE"/>
    <property type="match status" value="1"/>
</dbReference>
<dbReference type="PANTHER" id="PTHR43591:SF24">
    <property type="entry name" value="2-METHOXY-6-POLYPRENYL-1,4-BENZOQUINOL METHYLASE, MITOCHONDRIAL"/>
    <property type="match status" value="1"/>
</dbReference>
<gene>
    <name evidence="2" type="ORF">Pta02_23800</name>
</gene>
<dbReference type="InterPro" id="IPR041698">
    <property type="entry name" value="Methyltransf_25"/>
</dbReference>
<keyword evidence="3" id="KW-1185">Reference proteome</keyword>
<sequence length="184" mass="20566">MSYFEGRSGERYDRRAARLNRGLFRRICRDVAGAVPRGGAVLDAGTGSGHLLLQLARIRPDLRLSGVDLSEDMIGIGRRHVREASLQDRISLEVADVADLPHPDGGFDLVVSTLSMHHWDRVDRAVAEFARVLKPGAELWIYDFRFVSTRTLAAAVQERFPGRPMRRTLVRALLPFPVFAGYAI</sequence>